<reference evidence="3" key="3">
    <citation type="submission" date="2015-06" db="UniProtKB">
        <authorList>
            <consortium name="EnsemblPlants"/>
        </authorList>
    </citation>
    <scope>IDENTIFICATION</scope>
    <source>
        <strain evidence="3">cv. Jemalong A17</strain>
    </source>
</reference>
<name>A0A072TCU5_MEDTR</name>
<dbReference type="PANTHER" id="PTHR30136:SF35">
    <property type="entry name" value="HTH-TYPE TRANSCRIPTIONAL REGULATOR RV1719"/>
    <property type="match status" value="1"/>
</dbReference>
<reference evidence="2 4" key="1">
    <citation type="journal article" date="2011" name="Nature">
        <title>The Medicago genome provides insight into the evolution of rhizobial symbioses.</title>
        <authorList>
            <person name="Young N.D."/>
            <person name="Debelle F."/>
            <person name="Oldroyd G.E."/>
            <person name="Geurts R."/>
            <person name="Cannon S.B."/>
            <person name="Udvardi M.K."/>
            <person name="Benedito V.A."/>
            <person name="Mayer K.F."/>
            <person name="Gouzy J."/>
            <person name="Schoof H."/>
            <person name="Van de Peer Y."/>
            <person name="Proost S."/>
            <person name="Cook D.R."/>
            <person name="Meyers B.C."/>
            <person name="Spannagl M."/>
            <person name="Cheung F."/>
            <person name="De Mita S."/>
            <person name="Krishnakumar V."/>
            <person name="Gundlach H."/>
            <person name="Zhou S."/>
            <person name="Mudge J."/>
            <person name="Bharti A.K."/>
            <person name="Murray J.D."/>
            <person name="Naoumkina M.A."/>
            <person name="Rosen B."/>
            <person name="Silverstein K.A."/>
            <person name="Tang H."/>
            <person name="Rombauts S."/>
            <person name="Zhao P.X."/>
            <person name="Zhou P."/>
            <person name="Barbe V."/>
            <person name="Bardou P."/>
            <person name="Bechner M."/>
            <person name="Bellec A."/>
            <person name="Berger A."/>
            <person name="Berges H."/>
            <person name="Bidwell S."/>
            <person name="Bisseling T."/>
            <person name="Choisne N."/>
            <person name="Couloux A."/>
            <person name="Denny R."/>
            <person name="Deshpande S."/>
            <person name="Dai X."/>
            <person name="Doyle J.J."/>
            <person name="Dudez A.M."/>
            <person name="Farmer A.D."/>
            <person name="Fouteau S."/>
            <person name="Franken C."/>
            <person name="Gibelin C."/>
            <person name="Gish J."/>
            <person name="Goldstein S."/>
            <person name="Gonzalez A.J."/>
            <person name="Green P.J."/>
            <person name="Hallab A."/>
            <person name="Hartog M."/>
            <person name="Hua A."/>
            <person name="Humphray S.J."/>
            <person name="Jeong D.H."/>
            <person name="Jing Y."/>
            <person name="Jocker A."/>
            <person name="Kenton S.M."/>
            <person name="Kim D.J."/>
            <person name="Klee K."/>
            <person name="Lai H."/>
            <person name="Lang C."/>
            <person name="Lin S."/>
            <person name="Macmil S.L."/>
            <person name="Magdelenat G."/>
            <person name="Matthews L."/>
            <person name="McCorrison J."/>
            <person name="Monaghan E.L."/>
            <person name="Mun J.H."/>
            <person name="Najar F.Z."/>
            <person name="Nicholson C."/>
            <person name="Noirot C."/>
            <person name="O'Bleness M."/>
            <person name="Paule C.R."/>
            <person name="Poulain J."/>
            <person name="Prion F."/>
            <person name="Qin B."/>
            <person name="Qu C."/>
            <person name="Retzel E.F."/>
            <person name="Riddle C."/>
            <person name="Sallet E."/>
            <person name="Samain S."/>
            <person name="Samson N."/>
            <person name="Sanders I."/>
            <person name="Saurat O."/>
            <person name="Scarpelli C."/>
            <person name="Schiex T."/>
            <person name="Segurens B."/>
            <person name="Severin A.J."/>
            <person name="Sherrier D.J."/>
            <person name="Shi R."/>
            <person name="Sims S."/>
            <person name="Singer S.R."/>
            <person name="Sinharoy S."/>
            <person name="Sterck L."/>
            <person name="Viollet A."/>
            <person name="Wang B.B."/>
            <person name="Wang K."/>
            <person name="Wang M."/>
            <person name="Wang X."/>
            <person name="Warfsmann J."/>
            <person name="Weissenbach J."/>
            <person name="White D.D."/>
            <person name="White J.D."/>
            <person name="Wiley G.B."/>
            <person name="Wincker P."/>
            <person name="Xing Y."/>
            <person name="Yang L."/>
            <person name="Yao Z."/>
            <person name="Ying F."/>
            <person name="Zhai J."/>
            <person name="Zhou L."/>
            <person name="Zuber A."/>
            <person name="Denarie J."/>
            <person name="Dixon R.A."/>
            <person name="May G.D."/>
            <person name="Schwartz D.C."/>
            <person name="Rogers J."/>
            <person name="Quetier F."/>
            <person name="Town C.D."/>
            <person name="Roe B.A."/>
        </authorList>
    </citation>
    <scope>NUCLEOTIDE SEQUENCE [LARGE SCALE GENOMIC DNA]</scope>
    <source>
        <strain evidence="2">A17</strain>
        <strain evidence="3 4">cv. Jemalong A17</strain>
    </source>
</reference>
<evidence type="ECO:0000259" key="1">
    <source>
        <dbReference type="PROSITE" id="PS51077"/>
    </source>
</evidence>
<dbReference type="AlphaFoldDB" id="A0A072TCU5"/>
<dbReference type="Gene3D" id="1.10.10.10">
    <property type="entry name" value="Winged helix-like DNA-binding domain superfamily/Winged helix DNA-binding domain"/>
    <property type="match status" value="1"/>
</dbReference>
<evidence type="ECO:0000313" key="2">
    <source>
        <dbReference type="EMBL" id="KEH15237.1"/>
    </source>
</evidence>
<dbReference type="SUPFAM" id="SSF46785">
    <property type="entry name" value="Winged helix' DNA-binding domain"/>
    <property type="match status" value="1"/>
</dbReference>
<keyword evidence="4" id="KW-1185">Reference proteome</keyword>
<dbReference type="Pfam" id="PF09339">
    <property type="entry name" value="HTH_IclR"/>
    <property type="match status" value="1"/>
</dbReference>
<dbReference type="HOGENOM" id="CLU_058126_0_0_1"/>
<dbReference type="InterPro" id="IPR005471">
    <property type="entry name" value="Tscrpt_reg_IclR_N"/>
</dbReference>
<gene>
    <name evidence="2" type="ORF">MTR_1675s0010</name>
</gene>
<dbReference type="PROSITE" id="PS51077">
    <property type="entry name" value="HTH_ICLR"/>
    <property type="match status" value="1"/>
</dbReference>
<sequence length="398" mass="43225">MTTNATTKSAEKVLEVLNVLLGHFAHGLTPGEVAKATNLSPSNITRYVATLEAMGFAERIPETGRIRPSVKLAQHAVGILRSLDSARARIDETENRLKNQTTVVAADNTLEVLPALTEAANALAARSSEISKQFGDGLPYERHRVVNEARFYMAQSAEAMLEAGKRLILLKENEPHGDFTSIVEEQLGLAPRTARLMIQAAVKYSSPQLESKRQALAVLGKTKLFELMTEDDEELAALADGGTIAGMDLDDIDRMTSRELRAALREAHENATAQARLLSDKNAKIDELAAKKTRVKRVTPDQEGEEIRKETSAIAFEAESVIRGNLRAAFETLAQHAETNGAPHDDFMAGVLGQIQLSLNQLRSEFGVKAASDGDDVPQWLRDTAAGTAADDYSRAAN</sequence>
<dbReference type="EMBL" id="KL404399">
    <property type="protein sequence ID" value="KEH15237.1"/>
    <property type="molecule type" value="Genomic_DNA"/>
</dbReference>
<organism evidence="2 4">
    <name type="scientific">Medicago truncatula</name>
    <name type="common">Barrel medic</name>
    <name type="synonym">Medicago tribuloides</name>
    <dbReference type="NCBI Taxonomy" id="3880"/>
    <lineage>
        <taxon>Eukaryota</taxon>
        <taxon>Viridiplantae</taxon>
        <taxon>Streptophyta</taxon>
        <taxon>Embryophyta</taxon>
        <taxon>Tracheophyta</taxon>
        <taxon>Spermatophyta</taxon>
        <taxon>Magnoliopsida</taxon>
        <taxon>eudicotyledons</taxon>
        <taxon>Gunneridae</taxon>
        <taxon>Pentapetalae</taxon>
        <taxon>rosids</taxon>
        <taxon>fabids</taxon>
        <taxon>Fabales</taxon>
        <taxon>Fabaceae</taxon>
        <taxon>Papilionoideae</taxon>
        <taxon>50 kb inversion clade</taxon>
        <taxon>NPAAA clade</taxon>
        <taxon>Hologalegina</taxon>
        <taxon>IRL clade</taxon>
        <taxon>Trifolieae</taxon>
        <taxon>Medicago</taxon>
    </lineage>
</organism>
<dbReference type="Proteomes" id="UP000002051">
    <property type="component" value="Unassembled WGS sequence"/>
</dbReference>
<dbReference type="GO" id="GO:0003677">
    <property type="term" value="F:DNA binding"/>
    <property type="evidence" value="ECO:0000318"/>
    <property type="project" value="GO_Central"/>
</dbReference>
<dbReference type="PANTHER" id="PTHR30136">
    <property type="entry name" value="HELIX-TURN-HELIX TRANSCRIPTIONAL REGULATOR, ICLR FAMILY"/>
    <property type="match status" value="1"/>
</dbReference>
<dbReference type="InterPro" id="IPR036388">
    <property type="entry name" value="WH-like_DNA-bd_sf"/>
</dbReference>
<feature type="domain" description="HTH iclR-type" evidence="1">
    <location>
        <begin position="7"/>
        <end position="70"/>
    </location>
</feature>
<reference evidence="2 4" key="2">
    <citation type="journal article" date="2014" name="BMC Genomics">
        <title>An improved genome release (version Mt4.0) for the model legume Medicago truncatula.</title>
        <authorList>
            <person name="Tang H."/>
            <person name="Krishnakumar V."/>
            <person name="Bidwell S."/>
            <person name="Rosen B."/>
            <person name="Chan A."/>
            <person name="Zhou S."/>
            <person name="Gentzbittel L."/>
            <person name="Childs K.L."/>
            <person name="Yandell M."/>
            <person name="Gundlach H."/>
            <person name="Mayer K.F."/>
            <person name="Schwartz D.C."/>
            <person name="Town C.D."/>
        </authorList>
    </citation>
    <scope>GENOME REANNOTATION</scope>
    <source>
        <strain evidence="2">A17</strain>
        <strain evidence="3 4">cv. Jemalong A17</strain>
    </source>
</reference>
<dbReference type="EnsemblPlants" id="KEH15237">
    <property type="protein sequence ID" value="KEH15237"/>
    <property type="gene ID" value="MTR_1675s0010"/>
</dbReference>
<evidence type="ECO:0000313" key="3">
    <source>
        <dbReference type="EnsemblPlants" id="KEH15237"/>
    </source>
</evidence>
<proteinExistence type="predicted"/>
<dbReference type="GO" id="GO:0003700">
    <property type="term" value="F:DNA-binding transcription factor activity"/>
    <property type="evidence" value="ECO:0000318"/>
    <property type="project" value="GO_Central"/>
</dbReference>
<protein>
    <submittedName>
        <fullName evidence="2">Prophage protein, putative</fullName>
    </submittedName>
</protein>
<accession>A0A072TCU5</accession>
<dbReference type="InterPro" id="IPR036390">
    <property type="entry name" value="WH_DNA-bd_sf"/>
</dbReference>
<evidence type="ECO:0000313" key="4">
    <source>
        <dbReference type="Proteomes" id="UP000002051"/>
    </source>
</evidence>
<dbReference type="GO" id="GO:0045892">
    <property type="term" value="P:negative regulation of DNA-templated transcription"/>
    <property type="evidence" value="ECO:0000318"/>
    <property type="project" value="GO_Central"/>
</dbReference>
<dbReference type="InterPro" id="IPR050707">
    <property type="entry name" value="HTH_MetabolicPath_Reg"/>
</dbReference>